<dbReference type="GO" id="GO:0051287">
    <property type="term" value="F:NAD binding"/>
    <property type="evidence" value="ECO:0007669"/>
    <property type="project" value="InterPro"/>
</dbReference>
<dbReference type="GO" id="GO:0016618">
    <property type="term" value="F:hydroxypyruvate reductase [NAD(P)H] activity"/>
    <property type="evidence" value="ECO:0007669"/>
    <property type="project" value="TreeGrafter"/>
</dbReference>
<dbReference type="EMBL" id="FUZT01000004">
    <property type="protein sequence ID" value="SKC65155.1"/>
    <property type="molecule type" value="Genomic_DNA"/>
</dbReference>
<dbReference type="Gene3D" id="3.40.50.720">
    <property type="entry name" value="NAD(P)-binding Rossmann-like Domain"/>
    <property type="match status" value="2"/>
</dbReference>
<dbReference type="Proteomes" id="UP000190285">
    <property type="component" value="Unassembled WGS sequence"/>
</dbReference>
<dbReference type="RefSeq" id="WP_079491253.1">
    <property type="nucleotide sequence ID" value="NZ_FUZT01000004.1"/>
</dbReference>
<evidence type="ECO:0000256" key="2">
    <source>
        <dbReference type="ARBA" id="ARBA00023002"/>
    </source>
</evidence>
<gene>
    <name evidence="6" type="ORF">SAMN02194393_01984</name>
</gene>
<feature type="domain" description="D-isomer specific 2-hydroxyacid dehydrogenase catalytic" evidence="4">
    <location>
        <begin position="6"/>
        <end position="319"/>
    </location>
</feature>
<dbReference type="GO" id="GO:0030267">
    <property type="term" value="F:glyoxylate reductase (NADPH) activity"/>
    <property type="evidence" value="ECO:0007669"/>
    <property type="project" value="TreeGrafter"/>
</dbReference>
<dbReference type="InterPro" id="IPR036291">
    <property type="entry name" value="NAD(P)-bd_dom_sf"/>
</dbReference>
<dbReference type="SUPFAM" id="SSF51735">
    <property type="entry name" value="NAD(P)-binding Rossmann-fold domains"/>
    <property type="match status" value="1"/>
</dbReference>
<evidence type="ECO:0000256" key="3">
    <source>
        <dbReference type="RuleBase" id="RU003719"/>
    </source>
</evidence>
<dbReference type="InterPro" id="IPR006140">
    <property type="entry name" value="D-isomer_DH_NAD-bd"/>
</dbReference>
<sequence>MSRKKVLVTRKIPEEGIKKLLEHFDVEVNELDRVFTYEELKKKVKGKDGVLCQLADTIDRELMDIEPNIKIFANYAVGYNNMDIEAAKERNIYLTNTPDVLTDATADLAWALLFAVARRVVEGDKYIRNDKFTAWSPKLLLGKDVSGRTLGIIGTGRIGRAFGKRGKSFNMKILYYNRSRKKEFEKETGAQFVSFEEVLKKSDYISLHTPLTKDTKHMIGDNEFNIMKKEAILINTSRGPVVDEKALVKALKYKKIWGAGLDVYENEPKVEKELKELDNVVLCPHIGSATDETRTKMSVMAADNIIAALNGKKPLNCIN</sequence>
<proteinExistence type="inferred from homology"/>
<dbReference type="Pfam" id="PF02826">
    <property type="entry name" value="2-Hacid_dh_C"/>
    <property type="match status" value="1"/>
</dbReference>
<keyword evidence="7" id="KW-1185">Reference proteome</keyword>
<comment type="similarity">
    <text evidence="1 3">Belongs to the D-isomer specific 2-hydroxyacid dehydrogenase family.</text>
</comment>
<evidence type="ECO:0000256" key="1">
    <source>
        <dbReference type="ARBA" id="ARBA00005854"/>
    </source>
</evidence>
<evidence type="ECO:0000259" key="5">
    <source>
        <dbReference type="Pfam" id="PF02826"/>
    </source>
</evidence>
<dbReference type="Pfam" id="PF00389">
    <property type="entry name" value="2-Hacid_dh"/>
    <property type="match status" value="1"/>
</dbReference>
<dbReference type="InterPro" id="IPR050223">
    <property type="entry name" value="D-isomer_2-hydroxyacid_DH"/>
</dbReference>
<dbReference type="FunFam" id="3.40.50.720:FF:000462">
    <property type="entry name" value="Glyoxylate reductase (NADP+)"/>
    <property type="match status" value="1"/>
</dbReference>
<evidence type="ECO:0000313" key="6">
    <source>
        <dbReference type="EMBL" id="SKC65155.1"/>
    </source>
</evidence>
<dbReference type="GO" id="GO:0005829">
    <property type="term" value="C:cytosol"/>
    <property type="evidence" value="ECO:0007669"/>
    <property type="project" value="TreeGrafter"/>
</dbReference>
<name>A0A1T5KNU9_9FIRM</name>
<dbReference type="InterPro" id="IPR006139">
    <property type="entry name" value="D-isomer_2_OHA_DH_cat_dom"/>
</dbReference>
<dbReference type="OrthoDB" id="9805416at2"/>
<dbReference type="PANTHER" id="PTHR10996">
    <property type="entry name" value="2-HYDROXYACID DEHYDROGENASE-RELATED"/>
    <property type="match status" value="1"/>
</dbReference>
<dbReference type="PANTHER" id="PTHR10996:SF283">
    <property type="entry name" value="GLYOXYLATE_HYDROXYPYRUVATE REDUCTASE B"/>
    <property type="match status" value="1"/>
</dbReference>
<protein>
    <submittedName>
        <fullName evidence="6">D-isomer specific 2-hydroxyacid dehydrogenase, catalytic domain</fullName>
    </submittedName>
</protein>
<accession>A0A1T5KNU9</accession>
<evidence type="ECO:0000259" key="4">
    <source>
        <dbReference type="Pfam" id="PF00389"/>
    </source>
</evidence>
<dbReference type="AlphaFoldDB" id="A0A1T5KNU9"/>
<keyword evidence="2 3" id="KW-0560">Oxidoreductase</keyword>
<dbReference type="SUPFAM" id="SSF52283">
    <property type="entry name" value="Formate/glycerate dehydrogenase catalytic domain-like"/>
    <property type="match status" value="1"/>
</dbReference>
<organism evidence="6 7">
    <name type="scientific">Maledivibacter halophilus</name>
    <dbReference type="NCBI Taxonomy" id="36842"/>
    <lineage>
        <taxon>Bacteria</taxon>
        <taxon>Bacillati</taxon>
        <taxon>Bacillota</taxon>
        <taxon>Clostridia</taxon>
        <taxon>Peptostreptococcales</taxon>
        <taxon>Caminicellaceae</taxon>
        <taxon>Maledivibacter</taxon>
    </lineage>
</organism>
<dbReference type="InterPro" id="IPR029752">
    <property type="entry name" value="D-isomer_DH_CS1"/>
</dbReference>
<dbReference type="STRING" id="36842.SAMN02194393_01984"/>
<evidence type="ECO:0000313" key="7">
    <source>
        <dbReference type="Proteomes" id="UP000190285"/>
    </source>
</evidence>
<reference evidence="7" key="1">
    <citation type="submission" date="2017-02" db="EMBL/GenBank/DDBJ databases">
        <authorList>
            <person name="Varghese N."/>
            <person name="Submissions S."/>
        </authorList>
    </citation>
    <scope>NUCLEOTIDE SEQUENCE [LARGE SCALE GENOMIC DNA]</scope>
    <source>
        <strain evidence="7">M1</strain>
    </source>
</reference>
<feature type="domain" description="D-isomer specific 2-hydroxyacid dehydrogenase NAD-binding" evidence="5">
    <location>
        <begin position="111"/>
        <end position="287"/>
    </location>
</feature>
<dbReference type="CDD" id="cd05301">
    <property type="entry name" value="GDH"/>
    <property type="match status" value="1"/>
</dbReference>
<dbReference type="PROSITE" id="PS00065">
    <property type="entry name" value="D_2_HYDROXYACID_DH_1"/>
    <property type="match status" value="1"/>
</dbReference>